<evidence type="ECO:0008006" key="4">
    <source>
        <dbReference type="Google" id="ProtNLM"/>
    </source>
</evidence>
<keyword evidence="1" id="KW-0472">Membrane</keyword>
<feature type="transmembrane region" description="Helical" evidence="1">
    <location>
        <begin position="48"/>
        <end position="73"/>
    </location>
</feature>
<evidence type="ECO:0000313" key="3">
    <source>
        <dbReference type="Proteomes" id="UP001519460"/>
    </source>
</evidence>
<gene>
    <name evidence="2" type="ORF">BaRGS_00015690</name>
</gene>
<dbReference type="EMBL" id="JACVVK020000097">
    <property type="protein sequence ID" value="KAK7492960.1"/>
    <property type="molecule type" value="Genomic_DNA"/>
</dbReference>
<evidence type="ECO:0000256" key="1">
    <source>
        <dbReference type="SAM" id="Phobius"/>
    </source>
</evidence>
<organism evidence="2 3">
    <name type="scientific">Batillaria attramentaria</name>
    <dbReference type="NCBI Taxonomy" id="370345"/>
    <lineage>
        <taxon>Eukaryota</taxon>
        <taxon>Metazoa</taxon>
        <taxon>Spiralia</taxon>
        <taxon>Lophotrochozoa</taxon>
        <taxon>Mollusca</taxon>
        <taxon>Gastropoda</taxon>
        <taxon>Caenogastropoda</taxon>
        <taxon>Sorbeoconcha</taxon>
        <taxon>Cerithioidea</taxon>
        <taxon>Batillariidae</taxon>
        <taxon>Batillaria</taxon>
    </lineage>
</organism>
<keyword evidence="3" id="KW-1185">Reference proteome</keyword>
<dbReference type="AlphaFoldDB" id="A0ABD0L0Q2"/>
<dbReference type="Proteomes" id="UP001519460">
    <property type="component" value="Unassembled WGS sequence"/>
</dbReference>
<keyword evidence="1" id="KW-0812">Transmembrane</keyword>
<evidence type="ECO:0000313" key="2">
    <source>
        <dbReference type="EMBL" id="KAK7492960.1"/>
    </source>
</evidence>
<protein>
    <recommendedName>
        <fullName evidence="4">BRICHOS domain-containing protein</fullName>
    </recommendedName>
</protein>
<accession>A0ABD0L0Q2</accession>
<reference evidence="2 3" key="1">
    <citation type="journal article" date="2023" name="Sci. Data">
        <title>Genome assembly of the Korean intertidal mud-creeper Batillaria attramentaria.</title>
        <authorList>
            <person name="Patra A.K."/>
            <person name="Ho P.T."/>
            <person name="Jun S."/>
            <person name="Lee S.J."/>
            <person name="Kim Y."/>
            <person name="Won Y.J."/>
        </authorList>
    </citation>
    <scope>NUCLEOTIDE SEQUENCE [LARGE SCALE GENOMIC DNA]</scope>
    <source>
        <strain evidence="2">Wonlab-2016</strain>
    </source>
</reference>
<name>A0ABD0L0Q2_9CAEN</name>
<sequence length="217" mass="25393">MRTEICKHDPLPEKQSSDWADVTVAVEGQRVADQFAAARRRQQKRCRLACCASISFILILMLALGTACLVYRIKHRKGWRSFCGTRDDRVPEHVSVDHDNKLITVRPEHDGQDVMEIMHEYNRRLIAFRNATEKVCYIDRLDETFEDGYARWQGYEEREHKPDHHMRVVPTPIEVEVVKHIAGLHIYAHCGQTQVQYFWVVETTEIGKKHRSRSDPK</sequence>
<comment type="caution">
    <text evidence="2">The sequence shown here is derived from an EMBL/GenBank/DDBJ whole genome shotgun (WGS) entry which is preliminary data.</text>
</comment>
<keyword evidence="1" id="KW-1133">Transmembrane helix</keyword>
<proteinExistence type="predicted"/>